<dbReference type="Pfam" id="PF06985">
    <property type="entry name" value="HET"/>
    <property type="match status" value="1"/>
</dbReference>
<reference evidence="2" key="1">
    <citation type="submission" date="2023-06" db="EMBL/GenBank/DDBJ databases">
        <title>Genome-scale phylogeny and comparative genomics of the fungal order Sordariales.</title>
        <authorList>
            <consortium name="Lawrence Berkeley National Laboratory"/>
            <person name="Hensen N."/>
            <person name="Bonometti L."/>
            <person name="Westerberg I."/>
            <person name="Brannstrom I.O."/>
            <person name="Guillou S."/>
            <person name="Cros-Aarteil S."/>
            <person name="Calhoun S."/>
            <person name="Haridas S."/>
            <person name="Kuo A."/>
            <person name="Mondo S."/>
            <person name="Pangilinan J."/>
            <person name="Riley R."/>
            <person name="Labutti K."/>
            <person name="Andreopoulos B."/>
            <person name="Lipzen A."/>
            <person name="Chen C."/>
            <person name="Yanf M."/>
            <person name="Daum C."/>
            <person name="Ng V."/>
            <person name="Clum A."/>
            <person name="Steindorff A."/>
            <person name="Ohm R."/>
            <person name="Martin F."/>
            <person name="Silar P."/>
            <person name="Natvig D."/>
            <person name="Lalanne C."/>
            <person name="Gautier V."/>
            <person name="Ament-Velasquez S.L."/>
            <person name="Kruys A."/>
            <person name="Hutchinson M.I."/>
            <person name="Powell A.J."/>
            <person name="Barry K."/>
            <person name="Miller A.N."/>
            <person name="Grigoriev I.V."/>
            <person name="Debuchy R."/>
            <person name="Gladieux P."/>
            <person name="Thoren M.H."/>
            <person name="Johannesson H."/>
        </authorList>
    </citation>
    <scope>NUCLEOTIDE SEQUENCE</scope>
    <source>
        <strain evidence="2">CBS 606.72</strain>
    </source>
</reference>
<accession>A0AA40C3U0</accession>
<gene>
    <name evidence="2" type="ORF">B0T14DRAFT_413852</name>
</gene>
<dbReference type="PANTHER" id="PTHR24148:SF64">
    <property type="entry name" value="HETEROKARYON INCOMPATIBILITY DOMAIN-CONTAINING PROTEIN"/>
    <property type="match status" value="1"/>
</dbReference>
<evidence type="ECO:0000313" key="2">
    <source>
        <dbReference type="EMBL" id="KAK0624381.1"/>
    </source>
</evidence>
<evidence type="ECO:0000259" key="1">
    <source>
        <dbReference type="Pfam" id="PF06985"/>
    </source>
</evidence>
<dbReference type="Proteomes" id="UP001175000">
    <property type="component" value="Unassembled WGS sequence"/>
</dbReference>
<dbReference type="InterPro" id="IPR052895">
    <property type="entry name" value="HetReg/Transcr_Mod"/>
</dbReference>
<organism evidence="2 3">
    <name type="scientific">Immersiella caudata</name>
    <dbReference type="NCBI Taxonomy" id="314043"/>
    <lineage>
        <taxon>Eukaryota</taxon>
        <taxon>Fungi</taxon>
        <taxon>Dikarya</taxon>
        <taxon>Ascomycota</taxon>
        <taxon>Pezizomycotina</taxon>
        <taxon>Sordariomycetes</taxon>
        <taxon>Sordariomycetidae</taxon>
        <taxon>Sordariales</taxon>
        <taxon>Lasiosphaeriaceae</taxon>
        <taxon>Immersiella</taxon>
    </lineage>
</organism>
<evidence type="ECO:0000313" key="3">
    <source>
        <dbReference type="Proteomes" id="UP001175000"/>
    </source>
</evidence>
<dbReference type="EMBL" id="JAULSU010000003">
    <property type="protein sequence ID" value="KAK0624381.1"/>
    <property type="molecule type" value="Genomic_DNA"/>
</dbReference>
<feature type="non-terminal residue" evidence="2">
    <location>
        <position position="125"/>
    </location>
</feature>
<dbReference type="InterPro" id="IPR010730">
    <property type="entry name" value="HET"/>
</dbReference>
<comment type="caution">
    <text evidence="2">The sequence shown here is derived from an EMBL/GenBank/DDBJ whole genome shotgun (WGS) entry which is preliminary data.</text>
</comment>
<feature type="non-terminal residue" evidence="2">
    <location>
        <position position="1"/>
    </location>
</feature>
<dbReference type="AlphaFoldDB" id="A0AA40C3U0"/>
<keyword evidence="3" id="KW-1185">Reference proteome</keyword>
<dbReference type="PANTHER" id="PTHR24148">
    <property type="entry name" value="ANKYRIN REPEAT DOMAIN-CONTAINING PROTEIN 39 HOMOLOG-RELATED"/>
    <property type="match status" value="1"/>
</dbReference>
<protein>
    <submittedName>
        <fullName evidence="2">Heterokaryon incompatibility protein-domain-containing protein</fullName>
    </submittedName>
</protein>
<proteinExistence type="predicted"/>
<sequence length="125" mass="14206">IRVLDLQPSLSESRDDPIRGRLRVVHLTEDPGFVALSYVWGRPSRSPRAVYCNDIPISVTKNCWDALWHLRDPILGRGRARNTDGSITLWIDSICINQSDKTEKDSQIPLMNDIYSGARSVCVWL</sequence>
<feature type="domain" description="Heterokaryon incompatibility" evidence="1">
    <location>
        <begin position="33"/>
        <end position="125"/>
    </location>
</feature>
<name>A0AA40C3U0_9PEZI</name>